<dbReference type="EMBL" id="MU825398">
    <property type="protein sequence ID" value="KAJ7393425.1"/>
    <property type="molecule type" value="Genomic_DNA"/>
</dbReference>
<protein>
    <recommendedName>
        <fullName evidence="4">Protein kinase domain-containing protein</fullName>
    </recommendedName>
</protein>
<feature type="compositionally biased region" description="Acidic residues" evidence="1">
    <location>
        <begin position="350"/>
        <end position="363"/>
    </location>
</feature>
<feature type="region of interest" description="Disordered" evidence="1">
    <location>
        <begin position="1"/>
        <end position="387"/>
    </location>
</feature>
<feature type="compositionally biased region" description="Basic and acidic residues" evidence="1">
    <location>
        <begin position="327"/>
        <end position="345"/>
    </location>
</feature>
<feature type="compositionally biased region" description="Acidic residues" evidence="1">
    <location>
        <begin position="99"/>
        <end position="130"/>
    </location>
</feature>
<feature type="compositionally biased region" description="Acidic residues" evidence="1">
    <location>
        <begin position="56"/>
        <end position="66"/>
    </location>
</feature>
<evidence type="ECO:0000256" key="1">
    <source>
        <dbReference type="SAM" id="MobiDB-lite"/>
    </source>
</evidence>
<keyword evidence="3" id="KW-1185">Reference proteome</keyword>
<dbReference type="Proteomes" id="UP001163046">
    <property type="component" value="Unassembled WGS sequence"/>
</dbReference>
<dbReference type="AlphaFoldDB" id="A0A9X0A5I6"/>
<feature type="compositionally biased region" description="Basic and acidic residues" evidence="1">
    <location>
        <begin position="364"/>
        <end position="386"/>
    </location>
</feature>
<gene>
    <name evidence="2" type="ORF">OS493_006398</name>
</gene>
<feature type="compositionally biased region" description="Basic residues" evidence="1">
    <location>
        <begin position="13"/>
        <end position="22"/>
    </location>
</feature>
<evidence type="ECO:0000313" key="3">
    <source>
        <dbReference type="Proteomes" id="UP001163046"/>
    </source>
</evidence>
<comment type="caution">
    <text evidence="2">The sequence shown here is derived from an EMBL/GenBank/DDBJ whole genome shotgun (WGS) entry which is preliminary data.</text>
</comment>
<reference evidence="2" key="1">
    <citation type="submission" date="2023-01" db="EMBL/GenBank/DDBJ databases">
        <title>Genome assembly of the deep-sea coral Lophelia pertusa.</title>
        <authorList>
            <person name="Herrera S."/>
            <person name="Cordes E."/>
        </authorList>
    </citation>
    <scope>NUCLEOTIDE SEQUENCE</scope>
    <source>
        <strain evidence="2">USNM1676648</strain>
        <tissue evidence="2">Polyp</tissue>
    </source>
</reference>
<feature type="compositionally biased region" description="Basic and acidic residues" evidence="1">
    <location>
        <begin position="191"/>
        <end position="219"/>
    </location>
</feature>
<feature type="compositionally biased region" description="Basic and acidic residues" evidence="1">
    <location>
        <begin position="27"/>
        <end position="55"/>
    </location>
</feature>
<accession>A0A9X0A5I6</accession>
<feature type="compositionally biased region" description="Basic and acidic residues" evidence="1">
    <location>
        <begin position="227"/>
        <end position="319"/>
    </location>
</feature>
<organism evidence="2 3">
    <name type="scientific">Desmophyllum pertusum</name>
    <dbReference type="NCBI Taxonomy" id="174260"/>
    <lineage>
        <taxon>Eukaryota</taxon>
        <taxon>Metazoa</taxon>
        <taxon>Cnidaria</taxon>
        <taxon>Anthozoa</taxon>
        <taxon>Hexacorallia</taxon>
        <taxon>Scleractinia</taxon>
        <taxon>Caryophylliina</taxon>
        <taxon>Caryophylliidae</taxon>
        <taxon>Desmophyllum</taxon>
    </lineage>
</organism>
<evidence type="ECO:0008006" key="4">
    <source>
        <dbReference type="Google" id="ProtNLM"/>
    </source>
</evidence>
<sequence length="424" mass="49813">MFMTQWQRNQKSQAKKTVKMTQRRQWLPREYERRQRKETAKQESSESESESRSEESSDDEDEEKEEGDAQKKSKMKMKQQKETEVKVSGSKELLAKNNDDDESSSDEEESSEEESDEEESESDSSEESEETKEVVESTNTEEFESEDLHMELQQLKRQRPSDEKHKQKVKAERHHREEREHRRRGQSSLDTRGDIERKTSEHETEKTHLKYQRVVERRHSQSKHKSRSYEKGRADDVVQHVDRKERSDKHKSYAKESSKDKPERPDQKSSRKESEKRVKSSADESARIETTGKDWTDRSGSRRRASASEKPTKERRGGEEGTWPSKPKKDEGKSVILTERERRQFTNEVVDIESEGSSEEDEKDTPHPDVEMKLSDGEQEGNEKGIKKTKLATYFPAVRGCRNVEEFQWLNRIEEGTYGVVYRA</sequence>
<name>A0A9X0A5I6_9CNID</name>
<feature type="compositionally biased region" description="Polar residues" evidence="1">
    <location>
        <begin position="1"/>
        <end position="12"/>
    </location>
</feature>
<evidence type="ECO:0000313" key="2">
    <source>
        <dbReference type="EMBL" id="KAJ7393425.1"/>
    </source>
</evidence>
<proteinExistence type="predicted"/>